<dbReference type="PANTHER" id="PTHR34385:SF1">
    <property type="entry name" value="PEPTIDOGLYCAN L-ALANYL-D-GLUTAMATE ENDOPEPTIDASE CWLK"/>
    <property type="match status" value="1"/>
</dbReference>
<gene>
    <name evidence="2" type="ORF">SAMN05216249_11740</name>
</gene>
<reference evidence="2 3" key="1">
    <citation type="submission" date="2016-10" db="EMBL/GenBank/DDBJ databases">
        <authorList>
            <person name="de Groot N.N."/>
        </authorList>
    </citation>
    <scope>NUCLEOTIDE SEQUENCE [LARGE SCALE GENOMIC DNA]</scope>
    <source>
        <strain evidence="2 3">DSM 5522</strain>
    </source>
</reference>
<protein>
    <submittedName>
        <fullName evidence="2">D-alanyl-D-alanine dipeptidase/carboxypeptidase</fullName>
    </submittedName>
</protein>
<dbReference type="OrthoDB" id="9792074at2"/>
<keyword evidence="2" id="KW-0121">Carboxypeptidase</keyword>
<name>A0A1I0ZWA9_9FIRM</name>
<dbReference type="GO" id="GO:0004180">
    <property type="term" value="F:carboxypeptidase activity"/>
    <property type="evidence" value="ECO:0007669"/>
    <property type="project" value="UniProtKB-KW"/>
</dbReference>
<dbReference type="RefSeq" id="WP_092873652.1">
    <property type="nucleotide sequence ID" value="NZ_FOJY01000017.1"/>
</dbReference>
<dbReference type="STRING" id="1120918.SAMN05216249_11740"/>
<keyword evidence="3" id="KW-1185">Reference proteome</keyword>
<dbReference type="SUPFAM" id="SSF55166">
    <property type="entry name" value="Hedgehog/DD-peptidase"/>
    <property type="match status" value="1"/>
</dbReference>
<keyword evidence="2" id="KW-0645">Protease</keyword>
<evidence type="ECO:0000313" key="3">
    <source>
        <dbReference type="Proteomes" id="UP000198838"/>
    </source>
</evidence>
<dbReference type="Gene3D" id="3.30.200.180">
    <property type="match status" value="1"/>
</dbReference>
<dbReference type="CDD" id="cd14849">
    <property type="entry name" value="DD-dipeptidase_VanXYc"/>
    <property type="match status" value="1"/>
</dbReference>
<keyword evidence="2" id="KW-0378">Hydrolase</keyword>
<dbReference type="InterPro" id="IPR003709">
    <property type="entry name" value="VanY-like_core_dom"/>
</dbReference>
<evidence type="ECO:0000313" key="2">
    <source>
        <dbReference type="EMBL" id="SFB28720.1"/>
    </source>
</evidence>
<evidence type="ECO:0000259" key="1">
    <source>
        <dbReference type="Pfam" id="PF02557"/>
    </source>
</evidence>
<dbReference type="Gene3D" id="3.30.1380.10">
    <property type="match status" value="1"/>
</dbReference>
<dbReference type="GO" id="GO:0006508">
    <property type="term" value="P:proteolysis"/>
    <property type="evidence" value="ECO:0007669"/>
    <property type="project" value="InterPro"/>
</dbReference>
<dbReference type="InterPro" id="IPR009045">
    <property type="entry name" value="Zn_M74/Hedgehog-like"/>
</dbReference>
<accession>A0A1I0ZWA9</accession>
<dbReference type="EMBL" id="FOJY01000017">
    <property type="protein sequence ID" value="SFB28720.1"/>
    <property type="molecule type" value="Genomic_DNA"/>
</dbReference>
<dbReference type="PANTHER" id="PTHR34385">
    <property type="entry name" value="D-ALANYL-D-ALANINE CARBOXYPEPTIDASE"/>
    <property type="match status" value="1"/>
</dbReference>
<proteinExistence type="predicted"/>
<dbReference type="Proteomes" id="UP000198838">
    <property type="component" value="Unassembled WGS sequence"/>
</dbReference>
<dbReference type="Pfam" id="PF02557">
    <property type="entry name" value="VanY"/>
    <property type="match status" value="1"/>
</dbReference>
<organism evidence="2 3">
    <name type="scientific">Acetitomaculum ruminis DSM 5522</name>
    <dbReference type="NCBI Taxonomy" id="1120918"/>
    <lineage>
        <taxon>Bacteria</taxon>
        <taxon>Bacillati</taxon>
        <taxon>Bacillota</taxon>
        <taxon>Clostridia</taxon>
        <taxon>Lachnospirales</taxon>
        <taxon>Lachnospiraceae</taxon>
        <taxon>Acetitomaculum</taxon>
    </lineage>
</organism>
<sequence>MIREIILENKDIYKGNLILVNEYYPLKKFEINDLKPLEDSDIYLKNDVVDILEKIIKKISAKGKIVYVSGYRSLEEQKNIWNDSIRESGEEFTRKYVAIPGCSEHHTGLAIDLGLKKEEIDFICPDFPYDGICEEFRKLACDYGFIERYQKEKEEITKISKEPWHFRYLGYPHSKIIKEKGFCLEEYIDFIKEYDNEKKYIFKNSKEETFEIYFLPAKKDKTLLQIPEGLNYELSGNNVDGFIITLWGRENA</sequence>
<dbReference type="InterPro" id="IPR052179">
    <property type="entry name" value="DD-CPase-like"/>
</dbReference>
<dbReference type="AlphaFoldDB" id="A0A1I0ZWA9"/>
<feature type="domain" description="D-alanyl-D-alanine carboxypeptidase-like core" evidence="1">
    <location>
        <begin position="42"/>
        <end position="170"/>
    </location>
</feature>